<keyword evidence="2" id="KW-1185">Reference proteome</keyword>
<evidence type="ECO:0000313" key="2">
    <source>
        <dbReference type="Proteomes" id="UP001595867"/>
    </source>
</evidence>
<evidence type="ECO:0000313" key="1">
    <source>
        <dbReference type="EMBL" id="MFC4065130.1"/>
    </source>
</evidence>
<dbReference type="EMBL" id="JBHSBL010000007">
    <property type="protein sequence ID" value="MFC4065130.1"/>
    <property type="molecule type" value="Genomic_DNA"/>
</dbReference>
<organism evidence="1 2">
    <name type="scientific">Actinoplanes subglobosus</name>
    <dbReference type="NCBI Taxonomy" id="1547892"/>
    <lineage>
        <taxon>Bacteria</taxon>
        <taxon>Bacillati</taxon>
        <taxon>Actinomycetota</taxon>
        <taxon>Actinomycetes</taxon>
        <taxon>Micromonosporales</taxon>
        <taxon>Micromonosporaceae</taxon>
        <taxon>Actinoplanes</taxon>
    </lineage>
</organism>
<dbReference type="RefSeq" id="WP_378066162.1">
    <property type="nucleotide sequence ID" value="NZ_JBHSBL010000007.1"/>
</dbReference>
<comment type="caution">
    <text evidence="1">The sequence shown here is derived from an EMBL/GenBank/DDBJ whole genome shotgun (WGS) entry which is preliminary data.</text>
</comment>
<name>A0ABV8ITL4_9ACTN</name>
<protein>
    <submittedName>
        <fullName evidence="1">Uncharacterized protein</fullName>
    </submittedName>
</protein>
<sequence>MGEPDGDLGRLEAFTYLTVPERGSYLAVMRLFTASLMIDLSAQQVVEGAARSGAGSHRPRC</sequence>
<gene>
    <name evidence="1" type="ORF">ACFO0C_09315</name>
</gene>
<dbReference type="Proteomes" id="UP001595867">
    <property type="component" value="Unassembled WGS sequence"/>
</dbReference>
<reference evidence="2" key="1">
    <citation type="journal article" date="2019" name="Int. J. Syst. Evol. Microbiol.">
        <title>The Global Catalogue of Microorganisms (GCM) 10K type strain sequencing project: providing services to taxonomists for standard genome sequencing and annotation.</title>
        <authorList>
            <consortium name="The Broad Institute Genomics Platform"/>
            <consortium name="The Broad Institute Genome Sequencing Center for Infectious Disease"/>
            <person name="Wu L."/>
            <person name="Ma J."/>
        </authorList>
    </citation>
    <scope>NUCLEOTIDE SEQUENCE [LARGE SCALE GENOMIC DNA]</scope>
    <source>
        <strain evidence="2">TBRC 5832</strain>
    </source>
</reference>
<accession>A0ABV8ITL4</accession>
<proteinExistence type="predicted"/>